<organism evidence="2 3">
    <name type="scientific">Streptomyces luteireticuli</name>
    <dbReference type="NCBI Taxonomy" id="173858"/>
    <lineage>
        <taxon>Bacteria</taxon>
        <taxon>Bacillati</taxon>
        <taxon>Actinomycetota</taxon>
        <taxon>Actinomycetes</taxon>
        <taxon>Kitasatosporales</taxon>
        <taxon>Streptomycetaceae</taxon>
        <taxon>Streptomyces</taxon>
    </lineage>
</organism>
<proteinExistence type="predicted"/>
<feature type="region of interest" description="Disordered" evidence="1">
    <location>
        <begin position="1"/>
        <end position="20"/>
    </location>
</feature>
<protein>
    <submittedName>
        <fullName evidence="2">Uncharacterized protein</fullName>
    </submittedName>
</protein>
<reference evidence="3" key="1">
    <citation type="journal article" date="2019" name="Int. J. Syst. Evol. Microbiol.">
        <title>The Global Catalogue of Microorganisms (GCM) 10K type strain sequencing project: providing services to taxonomists for standard genome sequencing and annotation.</title>
        <authorList>
            <consortium name="The Broad Institute Genomics Platform"/>
            <consortium name="The Broad Institute Genome Sequencing Center for Infectious Disease"/>
            <person name="Wu L."/>
            <person name="Ma J."/>
        </authorList>
    </citation>
    <scope>NUCLEOTIDE SEQUENCE [LARGE SCALE GENOMIC DNA]</scope>
    <source>
        <strain evidence="3">JCM 4788</strain>
    </source>
</reference>
<evidence type="ECO:0000313" key="2">
    <source>
        <dbReference type="EMBL" id="GAA0389714.1"/>
    </source>
</evidence>
<sequence>MSGQGTAQAGHRRAQFDRSRIPFARTARQLLFHHYGAFRHDSPPAHALARIS</sequence>
<dbReference type="Proteomes" id="UP001500879">
    <property type="component" value="Unassembled WGS sequence"/>
</dbReference>
<keyword evidence="3" id="KW-1185">Reference proteome</keyword>
<gene>
    <name evidence="2" type="ORF">GCM10010357_08000</name>
</gene>
<dbReference type="EMBL" id="BAAABX010000007">
    <property type="protein sequence ID" value="GAA0389714.1"/>
    <property type="molecule type" value="Genomic_DNA"/>
</dbReference>
<evidence type="ECO:0000313" key="3">
    <source>
        <dbReference type="Proteomes" id="UP001500879"/>
    </source>
</evidence>
<name>A0ABN0YB49_9ACTN</name>
<evidence type="ECO:0000256" key="1">
    <source>
        <dbReference type="SAM" id="MobiDB-lite"/>
    </source>
</evidence>
<comment type="caution">
    <text evidence="2">The sequence shown here is derived from an EMBL/GenBank/DDBJ whole genome shotgun (WGS) entry which is preliminary data.</text>
</comment>
<accession>A0ABN0YB49</accession>